<dbReference type="PANTHER" id="PTHR43867:SF2">
    <property type="entry name" value="CELLULOSE SYNTHASE CATALYTIC SUBUNIT A [UDP-FORMING]"/>
    <property type="match status" value="1"/>
</dbReference>
<evidence type="ECO:0000256" key="12">
    <source>
        <dbReference type="SAM" id="MobiDB-lite"/>
    </source>
</evidence>
<evidence type="ECO:0000256" key="4">
    <source>
        <dbReference type="ARBA" id="ARBA00022676"/>
    </source>
</evidence>
<dbReference type="InterPro" id="IPR003919">
    <property type="entry name" value="Cell_synth_A"/>
</dbReference>
<dbReference type="SUPFAM" id="SSF141371">
    <property type="entry name" value="PilZ domain-like"/>
    <property type="match status" value="1"/>
</dbReference>
<keyword evidence="7 11" id="KW-0135">Cellulose biosynthesis</keyword>
<dbReference type="NCBIfam" id="TIGR03030">
    <property type="entry name" value="CelA"/>
    <property type="match status" value="1"/>
</dbReference>
<feature type="transmembrane region" description="Helical" evidence="11">
    <location>
        <begin position="43"/>
        <end position="60"/>
    </location>
</feature>
<dbReference type="RefSeq" id="WP_263412717.1">
    <property type="nucleotide sequence ID" value="NZ_BAABBH010000001.1"/>
</dbReference>
<evidence type="ECO:0000256" key="6">
    <source>
        <dbReference type="ARBA" id="ARBA00022692"/>
    </source>
</evidence>
<protein>
    <recommendedName>
        <fullName evidence="11">Cellulose synthase catalytic subunit [UDP-forming]</fullName>
        <ecNumber evidence="11">2.4.1.12</ecNumber>
    </recommendedName>
</protein>
<evidence type="ECO:0000313" key="15">
    <source>
        <dbReference type="EMBL" id="MFN2975771.1"/>
    </source>
</evidence>
<keyword evidence="2 11" id="KW-1003">Cell membrane</keyword>
<dbReference type="InterPro" id="IPR050321">
    <property type="entry name" value="Glycosyltr_2/OpgH_subfam"/>
</dbReference>
<dbReference type="Pfam" id="PF07238">
    <property type="entry name" value="PilZ"/>
    <property type="match status" value="1"/>
</dbReference>
<organism evidence="15 16">
    <name type="scientific">Terriglobus aquaticus</name>
    <dbReference type="NCBI Taxonomy" id="940139"/>
    <lineage>
        <taxon>Bacteria</taxon>
        <taxon>Pseudomonadati</taxon>
        <taxon>Acidobacteriota</taxon>
        <taxon>Terriglobia</taxon>
        <taxon>Terriglobales</taxon>
        <taxon>Acidobacteriaceae</taxon>
        <taxon>Terriglobus</taxon>
    </lineage>
</organism>
<comment type="subcellular location">
    <subcellularLocation>
        <location evidence="1">Cell inner membrane</location>
        <topology evidence="1">Multi-pass membrane protein</topology>
    </subcellularLocation>
</comment>
<evidence type="ECO:0000256" key="11">
    <source>
        <dbReference type="RuleBase" id="RU365020"/>
    </source>
</evidence>
<evidence type="ECO:0000313" key="16">
    <source>
        <dbReference type="Proteomes" id="UP001634747"/>
    </source>
</evidence>
<proteinExistence type="predicted"/>
<keyword evidence="3 11" id="KW-0997">Cell inner membrane</keyword>
<comment type="function">
    <text evidence="11">Catalytic subunit of cellulose synthase. It polymerizes uridine 5'-diphosphate glucose to cellulose.</text>
</comment>
<dbReference type="EC" id="2.4.1.12" evidence="11"/>
<dbReference type="Gene3D" id="3.90.550.10">
    <property type="entry name" value="Spore Coat Polysaccharide Biosynthesis Protein SpsA, Chain A"/>
    <property type="match status" value="1"/>
</dbReference>
<dbReference type="PRINTS" id="PR01439">
    <property type="entry name" value="CELLSNTHASEA"/>
</dbReference>
<feature type="transmembrane region" description="Helical" evidence="11">
    <location>
        <begin position="20"/>
        <end position="37"/>
    </location>
</feature>
<feature type="domain" description="PilZ" evidence="13">
    <location>
        <begin position="594"/>
        <end position="690"/>
    </location>
</feature>
<accession>A0ABW9KJ00</accession>
<dbReference type="Proteomes" id="UP001634747">
    <property type="component" value="Unassembled WGS sequence"/>
</dbReference>
<feature type="transmembrane region" description="Helical" evidence="11">
    <location>
        <begin position="109"/>
        <end position="130"/>
    </location>
</feature>
<feature type="domain" description="Glycosyltransferase 2-like" evidence="14">
    <location>
        <begin position="235"/>
        <end position="429"/>
    </location>
</feature>
<keyword evidence="5 11" id="KW-0808">Transferase</keyword>
<dbReference type="InterPro" id="IPR001173">
    <property type="entry name" value="Glyco_trans_2-like"/>
</dbReference>
<feature type="transmembrane region" description="Helical" evidence="11">
    <location>
        <begin position="748"/>
        <end position="768"/>
    </location>
</feature>
<evidence type="ECO:0000256" key="1">
    <source>
        <dbReference type="ARBA" id="ARBA00004429"/>
    </source>
</evidence>
<evidence type="ECO:0000259" key="13">
    <source>
        <dbReference type="Pfam" id="PF07238"/>
    </source>
</evidence>
<gene>
    <name evidence="15" type="primary">bcsA</name>
    <name evidence="15" type="ORF">ACK2TP_08355</name>
</gene>
<feature type="transmembrane region" description="Helical" evidence="11">
    <location>
        <begin position="1520"/>
        <end position="1543"/>
    </location>
</feature>
<dbReference type="Pfam" id="PF13632">
    <property type="entry name" value="Glyco_trans_2_3"/>
    <property type="match status" value="1"/>
</dbReference>
<evidence type="ECO:0000256" key="10">
    <source>
        <dbReference type="ARBA" id="ARBA00048682"/>
    </source>
</evidence>
<reference evidence="15 16" key="1">
    <citation type="submission" date="2024-12" db="EMBL/GenBank/DDBJ databases">
        <authorList>
            <person name="Lee Y."/>
        </authorList>
    </citation>
    <scope>NUCLEOTIDE SEQUENCE [LARGE SCALE GENOMIC DNA]</scope>
    <source>
        <strain evidence="15 16">03SUJ4</strain>
    </source>
</reference>
<comment type="catalytic activity">
    <reaction evidence="10 11">
        <text>[(1-&gt;4)-beta-D-glucosyl](n) + UDP-alpha-D-glucose = [(1-&gt;4)-beta-D-glucosyl](n+1) + UDP + H(+)</text>
        <dbReference type="Rhea" id="RHEA:19929"/>
        <dbReference type="Rhea" id="RHEA-COMP:10033"/>
        <dbReference type="Rhea" id="RHEA-COMP:10034"/>
        <dbReference type="ChEBI" id="CHEBI:15378"/>
        <dbReference type="ChEBI" id="CHEBI:18246"/>
        <dbReference type="ChEBI" id="CHEBI:58223"/>
        <dbReference type="ChEBI" id="CHEBI:58885"/>
        <dbReference type="EC" id="2.4.1.12"/>
    </reaction>
</comment>
<evidence type="ECO:0000256" key="2">
    <source>
        <dbReference type="ARBA" id="ARBA00022475"/>
    </source>
</evidence>
<feature type="transmembrane region" description="Helical" evidence="11">
    <location>
        <begin position="410"/>
        <end position="429"/>
    </location>
</feature>
<dbReference type="Pfam" id="PF03170">
    <property type="entry name" value="BcsB"/>
    <property type="match status" value="1"/>
</dbReference>
<keyword evidence="8 11" id="KW-1133">Transmembrane helix</keyword>
<feature type="transmembrane region" description="Helical" evidence="11">
    <location>
        <begin position="435"/>
        <end position="454"/>
    </location>
</feature>
<keyword evidence="16" id="KW-1185">Reference proteome</keyword>
<evidence type="ECO:0000256" key="7">
    <source>
        <dbReference type="ARBA" id="ARBA00022916"/>
    </source>
</evidence>
<keyword evidence="11" id="KW-0973">c-di-GMP</keyword>
<name>A0ABW9KJ00_9BACT</name>
<dbReference type="InterPro" id="IPR018513">
    <property type="entry name" value="Cell_synthase_bac"/>
</dbReference>
<evidence type="ECO:0000256" key="5">
    <source>
        <dbReference type="ARBA" id="ARBA00022679"/>
    </source>
</evidence>
<keyword evidence="9 11" id="KW-0472">Membrane</keyword>
<feature type="transmembrane region" description="Helical" evidence="11">
    <location>
        <begin position="514"/>
        <end position="537"/>
    </location>
</feature>
<dbReference type="PANTHER" id="PTHR43867">
    <property type="entry name" value="CELLULOSE SYNTHASE CATALYTIC SUBUNIT A [UDP-FORMING]"/>
    <property type="match status" value="1"/>
</dbReference>
<comment type="caution">
    <text evidence="15">The sequence shown here is derived from an EMBL/GenBank/DDBJ whole genome shotgun (WGS) entry which is preliminary data.</text>
</comment>
<dbReference type="SUPFAM" id="SSF53448">
    <property type="entry name" value="Nucleotide-diphospho-sugar transferases"/>
    <property type="match status" value="1"/>
</dbReference>
<dbReference type="InterPro" id="IPR029044">
    <property type="entry name" value="Nucleotide-diphossugar_trans"/>
</dbReference>
<evidence type="ECO:0000259" key="14">
    <source>
        <dbReference type="Pfam" id="PF13632"/>
    </source>
</evidence>
<comment type="pathway">
    <text evidence="11">Glycan metabolism; bacterial cellulose biosynthesis.</text>
</comment>
<evidence type="ECO:0000256" key="8">
    <source>
        <dbReference type="ARBA" id="ARBA00022989"/>
    </source>
</evidence>
<feature type="region of interest" description="Disordered" evidence="12">
    <location>
        <begin position="795"/>
        <end position="820"/>
    </location>
</feature>
<keyword evidence="6 11" id="KW-0812">Transmembrane</keyword>
<dbReference type="Gene3D" id="2.40.10.220">
    <property type="entry name" value="predicted glycosyltransferase like domains"/>
    <property type="match status" value="1"/>
</dbReference>
<feature type="transmembrane region" description="Helical" evidence="11">
    <location>
        <begin position="67"/>
        <end position="89"/>
    </location>
</feature>
<sequence length="1555" mass="170669">MTRASVWKEFETGTSAVARFVRFLVVLACVGMLLYCGSLELTWPQQAVLGVVSVLIGVWMDRSSSSYLITLTLMMASCFSTFRYAYWRIATVVNFFRDPGNTLWGPLDAFFILMLLGAEVYAFSILYLGYTQTLWPLRRTPVPLPDDPEEWPSIDLLIPTYNEPLSVVRYTALASINIDWPADKLNVYILDDGKREEFRKFAEEAGIGYMTREDNFHAKAGNINRALERLDSPLVAIFDCDHVPTRSFLQVTIGWFLRDPNLGMLQTPHHFYSPDPFERNLGQFRSIPNEGELFYGIVQDANDFWNATFFCGSCAVLRRSALDEIGGIAVETVTEDAHTSLRMQMNGWNTAYINIAQAAGLATERLSGHVKQRIRWARGMIQIMRTDNPLFAKGLRPLQRLCYFNAMTHFLYGLPRLIFLFAPLIYLIWGYTNVPGYWAAILAYAFPHLVLSSMTNSRIQGQHRHSFWNEIYETVLAPYIFLPTTMALFNPKLGSFNVTAKGGVVRSRFFDQRIALPFLVMILFNVIGVLCAIPRYIQFPRGPEGLGLLTTVLDVPANMWDGTHPGTILMNVIWTIFNTLILGVACGVAWESQQRRQTVRVTMQVPARIELADGTVFDGVTADVSSGGVMLEMMEENAIAPGTAACVLFPVLDGEAGIPATILRVNGTELRAQFNDLTIQEEEALTQVLYSRADTWLGWGETREPDRPLRSLGRIMLLAVIGLRETAKGLIKGSKPASSAKAAGSSRLATSISPVLLLCAAMLGLLTGHSAAAQGLTMQASGRANAGQVAVPGAKGATAQPGAAAPGGASAGASGTQAAANGRTVPPGQFDNVFTLADVGTADTIVMRGVDAYHSLYFSVPQTQVIKTATMRLRYHFSPGLLPALSHLKVSVNGTLFATLPVTTQPLTAGAPADLTPEEKAAESEQLSVRRPAENSALLEATLTMPAEMLVHDNQITFEFVGHYTLQCEDPSHSTLWAHVDANTSIELQGSLLPLQDDLKLLPLPFYDAAVNLHPVVPMVFLNQPSAKAMRAAGIVASWFGLLPTDARPVRFPVSFGQIPQGNVVLLSENPADLPASLNVQSSGGATISMRTNPSDPYSKVLILSGDSADDLITAARALALQRNLWQGNQVSVSMKALPVSQPDDAPRWLPTNTKDPVNIGQFMNTGDLQGDGSVPVGVYFRIPPDIINYAPANIPFHLEYRYNPVPLANESTLQFYANGAYVSSTPMPHSEKASQVLSTEVPVPRVSMRPFSNSMMLKFVFQIAKKNKCQDTAPLNLEGSVLKESYLDIRDIPHLAALPDLELFANAGYPFTRMKDLSETTVVLPDNPGADEIELYLTLMGHFGAQTGYPVTNVSVSGPDGLKSDGQRDYLVLGTVEDQPALNALSGRLPVQIQSNGLSVQDTQGFFSQLRNAWWKVRSSDHVQTGQLETSGGLPDAMIEGLEWPQRSERSLVVIALRDRAVIPSFLTTFLRVSQSSDIGQSVSVLHGTQFTSYRIGNDNYHVGSLGLWTNLKLFFARYPWAVVIMVFLASILLAALLRVWLRRRARLRLQGED</sequence>
<evidence type="ECO:0000256" key="9">
    <source>
        <dbReference type="ARBA" id="ARBA00023136"/>
    </source>
</evidence>
<evidence type="ECO:0000256" key="3">
    <source>
        <dbReference type="ARBA" id="ARBA00022519"/>
    </source>
</evidence>
<dbReference type="EMBL" id="JBJYXY010000001">
    <property type="protein sequence ID" value="MFN2975771.1"/>
    <property type="molecule type" value="Genomic_DNA"/>
</dbReference>
<comment type="cofactor">
    <cofactor evidence="11">
        <name>Mg(2+)</name>
        <dbReference type="ChEBI" id="CHEBI:18420"/>
    </cofactor>
</comment>
<feature type="transmembrane region" description="Helical" evidence="11">
    <location>
        <begin position="568"/>
        <end position="590"/>
    </location>
</feature>
<dbReference type="InterPro" id="IPR009875">
    <property type="entry name" value="PilZ_domain"/>
</dbReference>
<dbReference type="CDD" id="cd06421">
    <property type="entry name" value="CESA_CelA_like"/>
    <property type="match status" value="1"/>
</dbReference>
<dbReference type="Gene3D" id="2.60.120.260">
    <property type="entry name" value="Galactose-binding domain-like"/>
    <property type="match status" value="2"/>
</dbReference>
<keyword evidence="4 11" id="KW-0328">Glycosyltransferase</keyword>